<evidence type="ECO:0000256" key="4">
    <source>
        <dbReference type="ARBA" id="ARBA00022989"/>
    </source>
</evidence>
<feature type="domain" description="Polysaccharide chain length determinant N-terminal" evidence="8">
    <location>
        <begin position="5"/>
        <end position="86"/>
    </location>
</feature>
<feature type="coiled-coil region" evidence="6">
    <location>
        <begin position="254"/>
        <end position="355"/>
    </location>
</feature>
<protein>
    <submittedName>
        <fullName evidence="10">Chain length determinant protein EpsF</fullName>
    </submittedName>
</protein>
<keyword evidence="6" id="KW-0175">Coiled coil</keyword>
<evidence type="ECO:0000259" key="9">
    <source>
        <dbReference type="Pfam" id="PF13807"/>
    </source>
</evidence>
<dbReference type="PANTHER" id="PTHR32309">
    <property type="entry name" value="TYROSINE-PROTEIN KINASE"/>
    <property type="match status" value="1"/>
</dbReference>
<evidence type="ECO:0000256" key="6">
    <source>
        <dbReference type="SAM" id="Coils"/>
    </source>
</evidence>
<dbReference type="PANTHER" id="PTHR32309:SF13">
    <property type="entry name" value="FERRIC ENTEROBACTIN TRANSPORT PROTEIN FEPE"/>
    <property type="match status" value="1"/>
</dbReference>
<proteinExistence type="predicted"/>
<evidence type="ECO:0000313" key="10">
    <source>
        <dbReference type="EMBL" id="RQP26355.1"/>
    </source>
</evidence>
<evidence type="ECO:0000256" key="2">
    <source>
        <dbReference type="ARBA" id="ARBA00022475"/>
    </source>
</evidence>
<evidence type="ECO:0000256" key="7">
    <source>
        <dbReference type="SAM" id="Phobius"/>
    </source>
</evidence>
<comment type="caution">
    <text evidence="10">The sequence shown here is derived from an EMBL/GenBank/DDBJ whole genome shotgun (WGS) entry which is preliminary data.</text>
</comment>
<keyword evidence="4 7" id="KW-1133">Transmembrane helix</keyword>
<dbReference type="InterPro" id="IPR017468">
    <property type="entry name" value="Chain_len_reg_EpsF"/>
</dbReference>
<dbReference type="EMBL" id="QUSW01000001">
    <property type="protein sequence ID" value="RQP26355.1"/>
    <property type="molecule type" value="Genomic_DNA"/>
</dbReference>
<dbReference type="GO" id="GO:0004713">
    <property type="term" value="F:protein tyrosine kinase activity"/>
    <property type="evidence" value="ECO:0007669"/>
    <property type="project" value="TreeGrafter"/>
</dbReference>
<dbReference type="Proteomes" id="UP000267464">
    <property type="component" value="Unassembled WGS sequence"/>
</dbReference>
<dbReference type="InterPro" id="IPR032807">
    <property type="entry name" value="GNVR"/>
</dbReference>
<dbReference type="GO" id="GO:0005886">
    <property type="term" value="C:plasma membrane"/>
    <property type="evidence" value="ECO:0007669"/>
    <property type="project" value="UniProtKB-SubCell"/>
</dbReference>
<evidence type="ECO:0000256" key="1">
    <source>
        <dbReference type="ARBA" id="ARBA00004651"/>
    </source>
</evidence>
<dbReference type="OrthoDB" id="8559110at2"/>
<name>A0A3N7K624_9BURK</name>
<keyword evidence="2" id="KW-1003">Cell membrane</keyword>
<accession>A0A3N7K624</accession>
<feature type="transmembrane region" description="Helical" evidence="7">
    <location>
        <begin position="394"/>
        <end position="416"/>
    </location>
</feature>
<feature type="domain" description="Tyrosine-protein kinase G-rich" evidence="9">
    <location>
        <begin position="342"/>
        <end position="415"/>
    </location>
</feature>
<organism evidence="10 11">
    <name type="scientific">Piscinibacter terrae</name>
    <dbReference type="NCBI Taxonomy" id="2496871"/>
    <lineage>
        <taxon>Bacteria</taxon>
        <taxon>Pseudomonadati</taxon>
        <taxon>Pseudomonadota</taxon>
        <taxon>Betaproteobacteria</taxon>
        <taxon>Burkholderiales</taxon>
        <taxon>Sphaerotilaceae</taxon>
        <taxon>Piscinibacter</taxon>
    </lineage>
</organism>
<reference evidence="10 11" key="2">
    <citation type="submission" date="2018-12" db="EMBL/GenBank/DDBJ databases">
        <title>Rhizobacter gummiphilus sp. nov., a rubber-degrading bacterium isolated from the soil of a botanical garden in Japan.</title>
        <authorList>
            <person name="Shunsuke S.S."/>
        </authorList>
    </citation>
    <scope>NUCLEOTIDE SEQUENCE [LARGE SCALE GENOMIC DNA]</scope>
    <source>
        <strain evidence="10 11">S-16</strain>
    </source>
</reference>
<dbReference type="InterPro" id="IPR003856">
    <property type="entry name" value="LPS_length_determ_N"/>
</dbReference>
<keyword evidence="5 7" id="KW-0472">Membrane</keyword>
<feature type="coiled-coil region" evidence="6">
    <location>
        <begin position="172"/>
        <end position="199"/>
    </location>
</feature>
<evidence type="ECO:0000259" key="8">
    <source>
        <dbReference type="Pfam" id="PF02706"/>
    </source>
</evidence>
<dbReference type="RefSeq" id="WP_124539034.1">
    <property type="nucleotide sequence ID" value="NZ_QUSW01000001.1"/>
</dbReference>
<evidence type="ECO:0000256" key="3">
    <source>
        <dbReference type="ARBA" id="ARBA00022692"/>
    </source>
</evidence>
<keyword evidence="11" id="KW-1185">Reference proteome</keyword>
<sequence length="471" mass="50797">MSPLQLFRAIWSKKWLVLVIAVIVACAGTAVTLTLPKQFIAEASMIVDVRNDPILGALAPGLASPAYMATQVEVLKSDRVASRVVKMLGVERSPEAVRQWRESTEAKVPLERYFAGLLQRGLTVEPAHGSNVISISFASQDAAFASSAANAFAQAYMDVSVELRIEPARQSATFLDEQVKLLRSNLEAAQAKLSKFQQDKGIVVSDERLDQENSRLGALLAQLGTAEAESVDAQTRQRITGTDTSPDVLNNAAVQSLKSQLATAQQRLSEISSVVGKSHPQRLALEAQIAELNQQIASEIRRVSGGSSVIVRGTGQKIAELRALVEAQKKTVLSLRSQKDQISVLLRDVETAQRAYEGVSQKVSMLNLEGQNTQANTRLLSPAVEPIFPARPRVLVNIIGSIVGGLLLGVGAALLWEVLDRRVRGPQDLLATPGVPVIGVLRPADSKRPIFRQLTSGQRPARPMLNAPGAR</sequence>
<dbReference type="InterPro" id="IPR050445">
    <property type="entry name" value="Bact_polysacc_biosynth/exp"/>
</dbReference>
<gene>
    <name evidence="10" type="primary">epsF</name>
    <name evidence="10" type="ORF">DZC73_04845</name>
</gene>
<dbReference type="Pfam" id="PF13807">
    <property type="entry name" value="GNVR"/>
    <property type="match status" value="1"/>
</dbReference>
<evidence type="ECO:0000256" key="5">
    <source>
        <dbReference type="ARBA" id="ARBA00023136"/>
    </source>
</evidence>
<dbReference type="Pfam" id="PF02706">
    <property type="entry name" value="Wzz"/>
    <property type="match status" value="1"/>
</dbReference>
<reference evidence="10 11" key="1">
    <citation type="submission" date="2018-08" db="EMBL/GenBank/DDBJ databases">
        <authorList>
            <person name="Khan S.A."/>
            <person name="Jeon C.O."/>
            <person name="Chun B.H."/>
            <person name="Jeong S.E."/>
        </authorList>
    </citation>
    <scope>NUCLEOTIDE SEQUENCE [LARGE SCALE GENOMIC DNA]</scope>
    <source>
        <strain evidence="10 11">S-16</strain>
    </source>
</reference>
<keyword evidence="3 7" id="KW-0812">Transmembrane</keyword>
<comment type="subcellular location">
    <subcellularLocation>
        <location evidence="1">Cell membrane</location>
        <topology evidence="1">Multi-pass membrane protein</topology>
    </subcellularLocation>
</comment>
<dbReference type="NCBIfam" id="TIGR03017">
    <property type="entry name" value="EpsF"/>
    <property type="match status" value="1"/>
</dbReference>
<evidence type="ECO:0000313" key="11">
    <source>
        <dbReference type="Proteomes" id="UP000267464"/>
    </source>
</evidence>
<dbReference type="AlphaFoldDB" id="A0A3N7K624"/>